<proteinExistence type="inferred from homology"/>
<feature type="transmembrane region" description="Helical" evidence="8">
    <location>
        <begin position="894"/>
        <end position="914"/>
    </location>
</feature>
<evidence type="ECO:0000256" key="1">
    <source>
        <dbReference type="ARBA" id="ARBA00004651"/>
    </source>
</evidence>
<feature type="transmembrane region" description="Helical" evidence="8">
    <location>
        <begin position="868"/>
        <end position="887"/>
    </location>
</feature>
<keyword evidence="4" id="KW-1003">Cell membrane</keyword>
<dbReference type="RefSeq" id="WP_219038912.1">
    <property type="nucleotide sequence ID" value="NZ_JAHWDF010000002.1"/>
</dbReference>
<dbReference type="Pfam" id="PF00873">
    <property type="entry name" value="ACR_tran"/>
    <property type="match status" value="1"/>
</dbReference>
<comment type="caution">
    <text evidence="9">The sequence shown here is derived from an EMBL/GenBank/DDBJ whole genome shotgun (WGS) entry which is preliminary data.</text>
</comment>
<evidence type="ECO:0000256" key="8">
    <source>
        <dbReference type="SAM" id="Phobius"/>
    </source>
</evidence>
<feature type="transmembrane region" description="Helical" evidence="8">
    <location>
        <begin position="442"/>
        <end position="462"/>
    </location>
</feature>
<feature type="transmembrane region" description="Helical" evidence="8">
    <location>
        <begin position="16"/>
        <end position="35"/>
    </location>
</feature>
<feature type="transmembrane region" description="Helical" evidence="8">
    <location>
        <begin position="920"/>
        <end position="944"/>
    </location>
</feature>
<keyword evidence="5 8" id="KW-0812">Transmembrane</keyword>
<evidence type="ECO:0000313" key="10">
    <source>
        <dbReference type="Proteomes" id="UP000719267"/>
    </source>
</evidence>
<keyword evidence="3" id="KW-0813">Transport</keyword>
<name>A0ABS6VYE3_9FLAO</name>
<feature type="transmembrane region" description="Helical" evidence="8">
    <location>
        <begin position="340"/>
        <end position="356"/>
    </location>
</feature>
<feature type="transmembrane region" description="Helical" evidence="8">
    <location>
        <begin position="533"/>
        <end position="550"/>
    </location>
</feature>
<evidence type="ECO:0000256" key="2">
    <source>
        <dbReference type="ARBA" id="ARBA00010942"/>
    </source>
</evidence>
<feature type="transmembrane region" description="Helical" evidence="8">
    <location>
        <begin position="474"/>
        <end position="493"/>
    </location>
</feature>
<comment type="subcellular location">
    <subcellularLocation>
        <location evidence="1">Cell membrane</location>
        <topology evidence="1">Multi-pass membrane protein</topology>
    </subcellularLocation>
</comment>
<evidence type="ECO:0000313" key="9">
    <source>
        <dbReference type="EMBL" id="MBW2960627.1"/>
    </source>
</evidence>
<comment type="similarity">
    <text evidence="2">Belongs to the resistance-nodulation-cell division (RND) (TC 2.A.6) family.</text>
</comment>
<evidence type="ECO:0000256" key="3">
    <source>
        <dbReference type="ARBA" id="ARBA00022448"/>
    </source>
</evidence>
<keyword evidence="6 8" id="KW-1133">Transmembrane helix</keyword>
<evidence type="ECO:0000256" key="5">
    <source>
        <dbReference type="ARBA" id="ARBA00022692"/>
    </source>
</evidence>
<evidence type="ECO:0000256" key="6">
    <source>
        <dbReference type="ARBA" id="ARBA00022989"/>
    </source>
</evidence>
<dbReference type="EMBL" id="JAHWDF010000002">
    <property type="protein sequence ID" value="MBW2960627.1"/>
    <property type="molecule type" value="Genomic_DNA"/>
</dbReference>
<dbReference type="InterPro" id="IPR004763">
    <property type="entry name" value="CusA-like"/>
</dbReference>
<feature type="transmembrane region" description="Helical" evidence="8">
    <location>
        <begin position="965"/>
        <end position="984"/>
    </location>
</feature>
<dbReference type="Proteomes" id="UP000719267">
    <property type="component" value="Unassembled WGS sequence"/>
</dbReference>
<dbReference type="InterPro" id="IPR001036">
    <property type="entry name" value="Acrflvin-R"/>
</dbReference>
<protein>
    <submittedName>
        <fullName evidence="9">CusA/CzcA family heavy metal efflux RND transporter</fullName>
    </submittedName>
</protein>
<dbReference type="PANTHER" id="PTHR32063">
    <property type="match status" value="1"/>
</dbReference>
<accession>A0ABS6VYE3</accession>
<organism evidence="9 10">
    <name type="scientific">Mesonia aestuariivivens</name>
    <dbReference type="NCBI Taxonomy" id="2796128"/>
    <lineage>
        <taxon>Bacteria</taxon>
        <taxon>Pseudomonadati</taxon>
        <taxon>Bacteroidota</taxon>
        <taxon>Flavobacteriia</taxon>
        <taxon>Flavobacteriales</taxon>
        <taxon>Flavobacteriaceae</taxon>
        <taxon>Mesonia</taxon>
    </lineage>
</organism>
<dbReference type="NCBIfam" id="TIGR00914">
    <property type="entry name" value="2A0601"/>
    <property type="match status" value="1"/>
</dbReference>
<keyword evidence="7 8" id="KW-0472">Membrane</keyword>
<evidence type="ECO:0000256" key="7">
    <source>
        <dbReference type="ARBA" id="ARBA00023136"/>
    </source>
</evidence>
<keyword evidence="10" id="KW-1185">Reference proteome</keyword>
<reference evidence="9 10" key="1">
    <citation type="submission" date="2021-07" db="EMBL/GenBank/DDBJ databases">
        <title>Mesonia aestuariivivens sp. nov., isolated from a tidal flat.</title>
        <authorList>
            <person name="Kim Y.-O."/>
            <person name="Yoon J.-H."/>
        </authorList>
    </citation>
    <scope>NUCLEOTIDE SEQUENCE [LARGE SCALE GENOMIC DNA]</scope>
    <source>
        <strain evidence="9 10">JHPTF-M18</strain>
    </source>
</reference>
<feature type="transmembrane region" description="Helical" evidence="8">
    <location>
        <begin position="362"/>
        <end position="381"/>
    </location>
</feature>
<feature type="transmembrane region" description="Helical" evidence="8">
    <location>
        <begin position="996"/>
        <end position="1023"/>
    </location>
</feature>
<sequence length="1032" mass="114987">MEKLTNALVSFSLKNTLIVFFLTGLLAAAGIYSYIHTPIEAFPDVTNTRARIITQWPGRSAEEVEKFVTLPMMKKMNTIPKKSDVRSISLFGLSVLTIIFEDGVDDFYAQQYAANRLQVVDLPEGSDPEIDPPYGATGEIFRYVIESERPIKELSAIQEWVIERELLAVPGISDVQSFGGEEKTYQIQVNPTALEQYDLTPLDLYEAITKSNINVGGDMIQKGQQAYVVRGVGLLTSIEDIENTLITTHNQTPVLVKNVAKVAISAKPRLGQVSLDDDEDVVEGIVVMLRGENPAEVIERLKNKIEELNERILPDDVKIKSFIDRTELVNSTVKTVSTNLVEGIVLVSLIVLVFLFDWRTTITVAIIIPLSFLFSIILLKIQGMPANLISMGALDFGLLLEGTLVIVEAVYVKLEEKSVELGFERYKQISKGDIIRKSVSKVAPHIFFAQLILIIALFPIFSFEKVEGKMFSPLAFTLGYALLGSLLLSLTLVPAMCKVLLNKHITVKNNPVVNFFRGNIFRIFNAASKYRKVTMTLFVALFAVCIFKLMNYGTEFIPQLNEGALYIRATLPNSVSLEESVKAGKKIKQKLRSFDEVKFVLNQTGRPNDGTDPTGFFNNEFHIELKSRDDWKRNLTKDELISEMKDSLEVFKGINFGFSQPIQDNVEEYVAGVKSSLVIKIFGDNLFLMEDQANQVAETISKIDGITDVLVYKNIGLPELRISLSENKMAQYAVSTEDAQAVIEMAIGGKTASSFYEDERKFDLQIRFDEPYRDSEEEIGNILIPTLNDKKVPLKNIADIEFKTGPAFIYREGSSRYTGVGFSIDGRDLGSTIADAQKAVDEEINFPTNTKVEWAGEFESKERATKQLTYIVPAVLLLIVFLLYMNFGNIKDTIICISTLSFAFIGGFISLWLTGTIFGISAGIGFIILFGVCTIDGIILVAVMKENLEHMSLKEAISEGVYSRIRPVVMIALMGSLGLLPAALSNGMGSEVQKPLAIMIVGGLLICMFLSFTVLPQIFYMFYRKKTDTDKK</sequence>
<gene>
    <name evidence="9" type="ORF">KW502_02280</name>
</gene>
<dbReference type="PANTHER" id="PTHR32063:SF12">
    <property type="entry name" value="CATION EFFLUX SYSTEM PROTEIN"/>
    <property type="match status" value="1"/>
</dbReference>
<evidence type="ECO:0000256" key="4">
    <source>
        <dbReference type="ARBA" id="ARBA00022475"/>
    </source>
</evidence>